<organism evidence="5 6">
    <name type="scientific">Comamonas resistens</name>
    <dbReference type="NCBI Taxonomy" id="3046670"/>
    <lineage>
        <taxon>Bacteria</taxon>
        <taxon>Pseudomonadati</taxon>
        <taxon>Pseudomonadota</taxon>
        <taxon>Betaproteobacteria</taxon>
        <taxon>Burkholderiales</taxon>
        <taxon>Comamonadaceae</taxon>
        <taxon>Comamonas</taxon>
    </lineage>
</organism>
<sequence length="189" mass="22048">MRRRENPLNLRTQFIANLRDRHRTVRMTTEVADYVNQERADLAFHFDRGPLRDCFDQRHIGVLTQAVFVASAHSLLQKQAVRRTDLARYRQLVMHAEDVEESIYSPRVWRSDSFYTLAEMVADDLGWAILPVNIANDDRHAKSLRQVSCPSLALPLLSVRMLWCQGKTLGTVAHWVEKRFMKLLQESCR</sequence>
<name>A0ABY8SRK9_9BURK</name>
<keyword evidence="3" id="KW-0804">Transcription</keyword>
<dbReference type="PANTHER" id="PTHR30126:SF91">
    <property type="entry name" value="LYSR FAMILY TRANSCRIPTIONAL REGULATOR"/>
    <property type="match status" value="1"/>
</dbReference>
<evidence type="ECO:0000313" key="6">
    <source>
        <dbReference type="Proteomes" id="UP001240697"/>
    </source>
</evidence>
<reference evidence="5 6" key="1">
    <citation type="submission" date="2023-05" db="EMBL/GenBank/DDBJ databases">
        <authorList>
            <person name="Yin Y."/>
            <person name="Lu Z."/>
        </authorList>
    </citation>
    <scope>NUCLEOTIDE SEQUENCE [LARGE SCALE GENOMIC DNA]</scope>
    <source>
        <strain evidence="5 6">ZM22</strain>
    </source>
</reference>
<dbReference type="Proteomes" id="UP001240697">
    <property type="component" value="Chromosome"/>
</dbReference>
<proteinExistence type="inferred from homology"/>
<keyword evidence="6" id="KW-1185">Reference proteome</keyword>
<dbReference type="Gene3D" id="3.40.190.290">
    <property type="match status" value="1"/>
</dbReference>
<dbReference type="Pfam" id="PF03466">
    <property type="entry name" value="LysR_substrate"/>
    <property type="match status" value="1"/>
</dbReference>
<dbReference type="CDD" id="cd05466">
    <property type="entry name" value="PBP2_LTTR_substrate"/>
    <property type="match status" value="1"/>
</dbReference>
<accession>A0ABY8SRK9</accession>
<gene>
    <name evidence="5" type="ORF">QMY55_19105</name>
</gene>
<evidence type="ECO:0000256" key="1">
    <source>
        <dbReference type="ARBA" id="ARBA00009437"/>
    </source>
</evidence>
<evidence type="ECO:0000259" key="4">
    <source>
        <dbReference type="Pfam" id="PF03466"/>
    </source>
</evidence>
<dbReference type="RefSeq" id="WP_283485696.1">
    <property type="nucleotide sequence ID" value="NZ_CP125947.1"/>
</dbReference>
<protein>
    <submittedName>
        <fullName evidence="5">LysR substrate-binding domain-containing protein</fullName>
    </submittedName>
</protein>
<evidence type="ECO:0000313" key="5">
    <source>
        <dbReference type="EMBL" id="WHS64579.1"/>
    </source>
</evidence>
<comment type="similarity">
    <text evidence="1">Belongs to the LysR transcriptional regulatory family.</text>
</comment>
<dbReference type="EMBL" id="CP125947">
    <property type="protein sequence ID" value="WHS64579.1"/>
    <property type="molecule type" value="Genomic_DNA"/>
</dbReference>
<dbReference type="SUPFAM" id="SSF53850">
    <property type="entry name" value="Periplasmic binding protein-like II"/>
    <property type="match status" value="1"/>
</dbReference>
<evidence type="ECO:0000256" key="3">
    <source>
        <dbReference type="ARBA" id="ARBA00023163"/>
    </source>
</evidence>
<dbReference type="InterPro" id="IPR005119">
    <property type="entry name" value="LysR_subst-bd"/>
</dbReference>
<keyword evidence="2" id="KW-0805">Transcription regulation</keyword>
<dbReference type="PANTHER" id="PTHR30126">
    <property type="entry name" value="HTH-TYPE TRANSCRIPTIONAL REGULATOR"/>
    <property type="match status" value="1"/>
</dbReference>
<feature type="domain" description="LysR substrate-binding" evidence="4">
    <location>
        <begin position="15"/>
        <end position="176"/>
    </location>
</feature>
<evidence type="ECO:0000256" key="2">
    <source>
        <dbReference type="ARBA" id="ARBA00023015"/>
    </source>
</evidence>